<reference evidence="1 2" key="1">
    <citation type="submission" date="2018-10" db="EMBL/GenBank/DDBJ databases">
        <title>Genomic Encyclopedia of Archaeal and Bacterial Type Strains, Phase II (KMG-II): from individual species to whole genera.</title>
        <authorList>
            <person name="Goeker M."/>
        </authorList>
    </citation>
    <scope>NUCLEOTIDE SEQUENCE [LARGE SCALE GENOMIC DNA]</scope>
    <source>
        <strain evidence="1 2">ATCC 29870</strain>
    </source>
</reference>
<sequence length="444" mass="50120">MKKINCLAKLVTFSAVSFLPVVLISCKNGRDEAEKRLKRIIQEMEVEFDGDKSQVEAKSVTKKQIKITKTNTWIHIVNLNLSVKSDNTTLQVKVELIYHNIPQIKVTRIFEIAGFKSTGTVTPPPVPTPPPSGKSSIVWGHWNVLNLSDGGEEYKHRAIAQIINGEKFDLIGLTEIRSTEGAERVLDLLKEINSSNFNIIHSELLKGSYASPGQAEYVSIIYNSDKLKTLPFENGKTGFSYTETFDPEEPLNESNGGKGEYVRPPFGVKFAALDHNKNQVEDFTFIFDHFDSPGGKGGEGSKNGTGLQELAEARQLKNVFKKYDEIDGTNSDLFFGGDTNIKFKKQDFAFNMTNEFKFLFEEIEENKTSLGMKPEVYSNTYDKLIAKTNLKTESGMIHKLWSINNEQINTWKALFKKWKISFPTEETWPRTVSDHCAVSSKIIY</sequence>
<gene>
    <name evidence="1" type="ORF">JN00_0604</name>
</gene>
<dbReference type="AlphaFoldDB" id="A0A3L9ZX12"/>
<dbReference type="SUPFAM" id="SSF56219">
    <property type="entry name" value="DNase I-like"/>
    <property type="match status" value="1"/>
</dbReference>
<evidence type="ECO:0000313" key="2">
    <source>
        <dbReference type="Proteomes" id="UP000267246"/>
    </source>
</evidence>
<protein>
    <recommendedName>
        <fullName evidence="3">Endonuclease/exonuclease/phosphatase family protein</fullName>
    </recommendedName>
</protein>
<dbReference type="CDD" id="cd10283">
    <property type="entry name" value="MnuA_DNase1-like"/>
    <property type="match status" value="1"/>
</dbReference>
<dbReference type="Gene3D" id="3.60.10.10">
    <property type="entry name" value="Endonuclease/exonuclease/phosphatase"/>
    <property type="match status" value="1"/>
</dbReference>
<evidence type="ECO:0000313" key="1">
    <source>
        <dbReference type="EMBL" id="RMA77411.1"/>
    </source>
</evidence>
<comment type="caution">
    <text evidence="1">The sequence shown here is derived from an EMBL/GenBank/DDBJ whole genome shotgun (WGS) entry which is preliminary data.</text>
</comment>
<dbReference type="NCBIfam" id="NF045851">
    <property type="entry name" value="mem_nucl_MnuA"/>
    <property type="match status" value="1"/>
</dbReference>
<dbReference type="PROSITE" id="PS51257">
    <property type="entry name" value="PROKAR_LIPOPROTEIN"/>
    <property type="match status" value="1"/>
</dbReference>
<accession>A0A3L9ZX12</accession>
<dbReference type="InterPro" id="IPR036691">
    <property type="entry name" value="Endo/exonu/phosph_ase_sf"/>
</dbReference>
<dbReference type="EMBL" id="REFI01000013">
    <property type="protein sequence ID" value="RMA77411.1"/>
    <property type="molecule type" value="Genomic_DNA"/>
</dbReference>
<organism evidence="1 2">
    <name type="scientific">Metamycoplasma subdolum</name>
    <dbReference type="NCBI Taxonomy" id="92407"/>
    <lineage>
        <taxon>Bacteria</taxon>
        <taxon>Bacillati</taxon>
        <taxon>Mycoplasmatota</taxon>
        <taxon>Mycoplasmoidales</taxon>
        <taxon>Metamycoplasmataceae</taxon>
        <taxon>Metamycoplasma</taxon>
    </lineage>
</organism>
<evidence type="ECO:0008006" key="3">
    <source>
        <dbReference type="Google" id="ProtNLM"/>
    </source>
</evidence>
<keyword evidence="2" id="KW-1185">Reference proteome</keyword>
<proteinExistence type="predicted"/>
<name>A0A3L9ZX12_9BACT</name>
<dbReference type="Proteomes" id="UP000267246">
    <property type="component" value="Unassembled WGS sequence"/>
</dbReference>